<feature type="domain" description="ATP-grasp" evidence="5">
    <location>
        <begin position="112"/>
        <end position="297"/>
    </location>
</feature>
<evidence type="ECO:0000256" key="4">
    <source>
        <dbReference type="PROSITE-ProRule" id="PRU00409"/>
    </source>
</evidence>
<dbReference type="GO" id="GO:0016874">
    <property type="term" value="F:ligase activity"/>
    <property type="evidence" value="ECO:0007669"/>
    <property type="project" value="UniProtKB-KW"/>
</dbReference>
<keyword evidence="7" id="KW-1185">Reference proteome</keyword>
<comment type="caution">
    <text evidence="6">The sequence shown here is derived from an EMBL/GenBank/DDBJ whole genome shotgun (WGS) entry which is preliminary data.</text>
</comment>
<evidence type="ECO:0000256" key="3">
    <source>
        <dbReference type="ARBA" id="ARBA00022840"/>
    </source>
</evidence>
<keyword evidence="2 4" id="KW-0547">Nucleotide-binding</keyword>
<dbReference type="EMBL" id="JANIID010000001">
    <property type="protein sequence ID" value="MCQ8768351.1"/>
    <property type="molecule type" value="Genomic_DNA"/>
</dbReference>
<name>A0A9X2LBS8_9ACTN</name>
<dbReference type="Proteomes" id="UP001142374">
    <property type="component" value="Unassembled WGS sequence"/>
</dbReference>
<dbReference type="PROSITE" id="PS50975">
    <property type="entry name" value="ATP_GRASP"/>
    <property type="match status" value="1"/>
</dbReference>
<dbReference type="SUPFAM" id="SSF56059">
    <property type="entry name" value="Glutathione synthetase ATP-binding domain-like"/>
    <property type="match status" value="1"/>
</dbReference>
<keyword evidence="1" id="KW-0436">Ligase</keyword>
<sequence length="396" mass="41837">MSRHLLCIGRSRQMHAKAHRLGLRLSVVAELSRVRTQRDLSMYERIVALPDTAGVAEWVAAARMVHEHDPVDAIGGFNEETQEFAAVIAGALGLPYHALETVRATRHKHLMRDALRRAGVDPTPAREIGGRDDVTAFAAEHGYPLVVKPVDGSGSAAVTVVRSAADVPARLPEGYRMLAEGFLDGAEYSVEALSEKGEHRVVCVTQKFTDDATRVETGHCVPAPVDEGLRAAVDAFVPRVLDALGVTDGPTHTEVIATAGGLRVVETHLRLGGDHIVELAELALGIDLDTAWIRQVAGETVVPDLFTEAFRAAAITFVTPAAAGVLERTEGTQEAAAQPGVVTVEQLQEPGAVLGATLTSQGRAACVIATGATSEEAVERSRAAAGKLRFVVACAG</sequence>
<dbReference type="InterPro" id="IPR011761">
    <property type="entry name" value="ATP-grasp"/>
</dbReference>
<dbReference type="AlphaFoldDB" id="A0A9X2LBS8"/>
<evidence type="ECO:0000313" key="6">
    <source>
        <dbReference type="EMBL" id="MCQ8768351.1"/>
    </source>
</evidence>
<reference evidence="6" key="1">
    <citation type="submission" date="2022-06" db="EMBL/GenBank/DDBJ databases">
        <title>WGS of actinobacteria.</title>
        <authorList>
            <person name="Thawai C."/>
        </authorList>
    </citation>
    <scope>NUCLEOTIDE SEQUENCE</scope>
    <source>
        <strain evidence="6">AA8</strain>
    </source>
</reference>
<dbReference type="GO" id="GO:0046872">
    <property type="term" value="F:metal ion binding"/>
    <property type="evidence" value="ECO:0007669"/>
    <property type="project" value="InterPro"/>
</dbReference>
<accession>A0A9X2LBS8</accession>
<dbReference type="Gene3D" id="3.30.470.20">
    <property type="entry name" value="ATP-grasp fold, B domain"/>
    <property type="match status" value="1"/>
</dbReference>
<dbReference type="RefSeq" id="WP_168094175.1">
    <property type="nucleotide sequence ID" value="NZ_JAATER010000219.1"/>
</dbReference>
<dbReference type="Pfam" id="PF18603">
    <property type="entry name" value="LAL_C2"/>
    <property type="match status" value="1"/>
</dbReference>
<evidence type="ECO:0000256" key="2">
    <source>
        <dbReference type="ARBA" id="ARBA00022741"/>
    </source>
</evidence>
<dbReference type="Gene3D" id="3.40.50.20">
    <property type="match status" value="1"/>
</dbReference>
<evidence type="ECO:0000259" key="5">
    <source>
        <dbReference type="PROSITE" id="PS50975"/>
    </source>
</evidence>
<evidence type="ECO:0000313" key="7">
    <source>
        <dbReference type="Proteomes" id="UP001142374"/>
    </source>
</evidence>
<proteinExistence type="predicted"/>
<dbReference type="Pfam" id="PF13535">
    <property type="entry name" value="ATP-grasp_4"/>
    <property type="match status" value="1"/>
</dbReference>
<dbReference type="InterPro" id="IPR040570">
    <property type="entry name" value="LAL_C2"/>
</dbReference>
<keyword evidence="3 4" id="KW-0067">ATP-binding</keyword>
<dbReference type="PANTHER" id="PTHR43585">
    <property type="entry name" value="FUMIPYRROLE BIOSYNTHESIS PROTEIN C"/>
    <property type="match status" value="1"/>
</dbReference>
<protein>
    <submittedName>
        <fullName evidence="6">ATP-grasp domain-containing protein</fullName>
    </submittedName>
</protein>
<gene>
    <name evidence="6" type="ORF">NQU55_00935</name>
</gene>
<organism evidence="6 7">
    <name type="scientific">Streptomyces telluris</name>
    <dbReference type="NCBI Taxonomy" id="2720021"/>
    <lineage>
        <taxon>Bacteria</taxon>
        <taxon>Bacillati</taxon>
        <taxon>Actinomycetota</taxon>
        <taxon>Actinomycetes</taxon>
        <taxon>Kitasatosporales</taxon>
        <taxon>Streptomycetaceae</taxon>
        <taxon>Streptomyces</taxon>
    </lineage>
</organism>
<dbReference type="PANTHER" id="PTHR43585:SF2">
    <property type="entry name" value="ATP-GRASP ENZYME FSQD"/>
    <property type="match status" value="1"/>
</dbReference>
<dbReference type="InterPro" id="IPR052032">
    <property type="entry name" value="ATP-dep_AA_Ligase"/>
</dbReference>
<evidence type="ECO:0000256" key="1">
    <source>
        <dbReference type="ARBA" id="ARBA00022598"/>
    </source>
</evidence>
<dbReference type="GO" id="GO:0005524">
    <property type="term" value="F:ATP binding"/>
    <property type="evidence" value="ECO:0007669"/>
    <property type="project" value="UniProtKB-UniRule"/>
</dbReference>